<proteinExistence type="predicted"/>
<dbReference type="EMBL" id="CM042015">
    <property type="protein sequence ID" value="KAI3710982.1"/>
    <property type="molecule type" value="Genomic_DNA"/>
</dbReference>
<reference evidence="2" key="1">
    <citation type="journal article" date="2022" name="Mol. Ecol. Resour.">
        <title>The genomes of chicory, endive, great burdock and yacon provide insights into Asteraceae palaeo-polyploidization history and plant inulin production.</title>
        <authorList>
            <person name="Fan W."/>
            <person name="Wang S."/>
            <person name="Wang H."/>
            <person name="Wang A."/>
            <person name="Jiang F."/>
            <person name="Liu H."/>
            <person name="Zhao H."/>
            <person name="Xu D."/>
            <person name="Zhang Y."/>
        </authorList>
    </citation>
    <scope>NUCLEOTIDE SEQUENCE [LARGE SCALE GENOMIC DNA]</scope>
    <source>
        <strain evidence="2">cv. Punajuju</strain>
    </source>
</reference>
<sequence length="271" mass="30806">MGRQPCCDKLGVKKGPWTAEEDKKLIKFILTNGPCCWRALPKLAGLRRCGKSCRLRWTNYLRPDLKRGLLTESEEQLVIDLHARLGNRWSKIASNLPGRTDNEIKNHWNTHIKKKLLKKGIDPVTHEPLPKETHTSETSSTSSSPNERSPRFENNCSQPFEGTSKEDSSVAQIEINLTVNDKPRPLMSQSLCDDEKLLSYLLGDNEPPLLDSISDWELPNNENKSKNSTSVFASWDDCATWLMDCKDFGVNDFGLDFLNEVEMSVMDNKRV</sequence>
<protein>
    <submittedName>
        <fullName evidence="1">Uncharacterized protein</fullName>
    </submittedName>
</protein>
<gene>
    <name evidence="1" type="ORF">L2E82_40783</name>
</gene>
<name>A0ACB9AMA5_CICIN</name>
<evidence type="ECO:0000313" key="2">
    <source>
        <dbReference type="Proteomes" id="UP001055811"/>
    </source>
</evidence>
<keyword evidence="2" id="KW-1185">Reference proteome</keyword>
<accession>A0ACB9AMA5</accession>
<evidence type="ECO:0000313" key="1">
    <source>
        <dbReference type="EMBL" id="KAI3710982.1"/>
    </source>
</evidence>
<comment type="caution">
    <text evidence="1">The sequence shown here is derived from an EMBL/GenBank/DDBJ whole genome shotgun (WGS) entry which is preliminary data.</text>
</comment>
<reference evidence="1 2" key="2">
    <citation type="journal article" date="2022" name="Mol. Ecol. Resour.">
        <title>The genomes of chicory, endive, great burdock and yacon provide insights into Asteraceae paleo-polyploidization history and plant inulin production.</title>
        <authorList>
            <person name="Fan W."/>
            <person name="Wang S."/>
            <person name="Wang H."/>
            <person name="Wang A."/>
            <person name="Jiang F."/>
            <person name="Liu H."/>
            <person name="Zhao H."/>
            <person name="Xu D."/>
            <person name="Zhang Y."/>
        </authorList>
    </citation>
    <scope>NUCLEOTIDE SEQUENCE [LARGE SCALE GENOMIC DNA]</scope>
    <source>
        <strain evidence="2">cv. Punajuju</strain>
        <tissue evidence="1">Leaves</tissue>
    </source>
</reference>
<dbReference type="Proteomes" id="UP001055811">
    <property type="component" value="Linkage Group LG07"/>
</dbReference>
<organism evidence="1 2">
    <name type="scientific">Cichorium intybus</name>
    <name type="common">Chicory</name>
    <dbReference type="NCBI Taxonomy" id="13427"/>
    <lineage>
        <taxon>Eukaryota</taxon>
        <taxon>Viridiplantae</taxon>
        <taxon>Streptophyta</taxon>
        <taxon>Embryophyta</taxon>
        <taxon>Tracheophyta</taxon>
        <taxon>Spermatophyta</taxon>
        <taxon>Magnoliopsida</taxon>
        <taxon>eudicotyledons</taxon>
        <taxon>Gunneridae</taxon>
        <taxon>Pentapetalae</taxon>
        <taxon>asterids</taxon>
        <taxon>campanulids</taxon>
        <taxon>Asterales</taxon>
        <taxon>Asteraceae</taxon>
        <taxon>Cichorioideae</taxon>
        <taxon>Cichorieae</taxon>
        <taxon>Cichoriinae</taxon>
        <taxon>Cichorium</taxon>
    </lineage>
</organism>